<protein>
    <submittedName>
        <fullName evidence="2">Uncharacterized protein</fullName>
    </submittedName>
</protein>
<sequence length="71" mass="8486">MYIKMLFLQGNTQFGMVRDRLFHAMLVKVALSYSNNVSRFWRRVIEFLSLLTVSFDEIGKKNIYIYIIFKA</sequence>
<dbReference type="Proteomes" id="UP000095283">
    <property type="component" value="Unplaced"/>
</dbReference>
<evidence type="ECO:0000313" key="2">
    <source>
        <dbReference type="WBParaSite" id="Hba_09910"/>
    </source>
</evidence>
<name>A0A1I7WXJ7_HETBA</name>
<dbReference type="WBParaSite" id="Hba_09910">
    <property type="protein sequence ID" value="Hba_09910"/>
    <property type="gene ID" value="Hba_09910"/>
</dbReference>
<organism evidence="1 2">
    <name type="scientific">Heterorhabditis bacteriophora</name>
    <name type="common">Entomopathogenic nematode worm</name>
    <dbReference type="NCBI Taxonomy" id="37862"/>
    <lineage>
        <taxon>Eukaryota</taxon>
        <taxon>Metazoa</taxon>
        <taxon>Ecdysozoa</taxon>
        <taxon>Nematoda</taxon>
        <taxon>Chromadorea</taxon>
        <taxon>Rhabditida</taxon>
        <taxon>Rhabditina</taxon>
        <taxon>Rhabditomorpha</taxon>
        <taxon>Strongyloidea</taxon>
        <taxon>Heterorhabditidae</taxon>
        <taxon>Heterorhabditis</taxon>
    </lineage>
</organism>
<evidence type="ECO:0000313" key="1">
    <source>
        <dbReference type="Proteomes" id="UP000095283"/>
    </source>
</evidence>
<accession>A0A1I7WXJ7</accession>
<proteinExistence type="predicted"/>
<dbReference type="Pfam" id="PF09746">
    <property type="entry name" value="Membralin"/>
    <property type="match status" value="1"/>
</dbReference>
<dbReference type="AlphaFoldDB" id="A0A1I7WXJ7"/>
<reference evidence="2" key="1">
    <citation type="submission" date="2016-11" db="UniProtKB">
        <authorList>
            <consortium name="WormBaseParasite"/>
        </authorList>
    </citation>
    <scope>IDENTIFICATION</scope>
</reference>
<keyword evidence="1" id="KW-1185">Reference proteome</keyword>
<dbReference type="InterPro" id="IPR019144">
    <property type="entry name" value="Membralin"/>
</dbReference>